<evidence type="ECO:0000259" key="3">
    <source>
        <dbReference type="Pfam" id="PF01555"/>
    </source>
</evidence>
<gene>
    <name evidence="4" type="ORF">KSU1_B0292</name>
</gene>
<evidence type="ECO:0000313" key="4">
    <source>
        <dbReference type="EMBL" id="GAB61149.1"/>
    </source>
</evidence>
<keyword evidence="2" id="KW-0808">Transferase</keyword>
<dbReference type="Gene3D" id="3.40.50.150">
    <property type="entry name" value="Vaccinia Virus protein VP39"/>
    <property type="match status" value="2"/>
</dbReference>
<keyword evidence="5" id="KW-1185">Reference proteome</keyword>
<dbReference type="SUPFAM" id="SSF53335">
    <property type="entry name" value="S-adenosyl-L-methionine-dependent methyltransferases"/>
    <property type="match status" value="2"/>
</dbReference>
<comment type="caution">
    <text evidence="4">The sequence shown here is derived from an EMBL/GenBank/DDBJ whole genome shotgun (WGS) entry which is preliminary data.</text>
</comment>
<dbReference type="OrthoDB" id="9773571at2"/>
<name>I3IHF4_9BACT</name>
<evidence type="ECO:0000313" key="5">
    <source>
        <dbReference type="Proteomes" id="UP000002985"/>
    </source>
</evidence>
<feature type="domain" description="DNA methylase N-4/N-6" evidence="3">
    <location>
        <begin position="501"/>
        <end position="618"/>
    </location>
</feature>
<dbReference type="InterPro" id="IPR029063">
    <property type="entry name" value="SAM-dependent_MTases_sf"/>
</dbReference>
<dbReference type="EMBL" id="BAFH01000002">
    <property type="protein sequence ID" value="GAB61149.1"/>
    <property type="molecule type" value="Genomic_DNA"/>
</dbReference>
<evidence type="ECO:0000256" key="1">
    <source>
        <dbReference type="ARBA" id="ARBA00022603"/>
    </source>
</evidence>
<sequence>MEKLLIDDKTTKQTGPVECLGLTFPNDEERRKYFTEKLREHLQNPEFRKIEGFPIGTDEDILKLSDPPYYTACPNPFINDFIRHYGKPYNPKTDNYRREPFAADVSEGKNDPIYNAHSYHTKVPHKAIMRYILHYTEPGDIVFDGFCGTGMTGVAAQLCGDKRVVESLGYKVLDDGTILDEEGKPLSKLGSRRAVLNDLSPAATFIAYNYNTPVDAQEFEREAKQVLKKMEQDCGWMYETMHTDGKTKGKINYVVWSELLRCHQCNEENTYWELAVDPVTRYKKNITENILCKRCGSLDSYTKWERVFETYMDILLGHSLKRSKLVPVLINYSFGGKKLEKIPDAFDFLLLEKINQFPMPPNMPILPLPEGQNTKQPLVSSGVSHVHHFYIQRSLFAYSLAERCIAEGHVSLQNTLKYWLQSVGVGFTKLNRYLAASFSQVNRYLKGTLYIAPFIAEVSPVYSLTGKIKRLKNVFFLPSVKPSFIIETKSSTGNGVHESSIDYIFTDPPFGGNLMYSELNFIWEAWLKVFTNNKHEAIESKLQKKRLQEYQELMTRCFNEYYRILKAGRWMTVEFHNKKNSVWNAIQEALQQAGFVVADVRTLDKKQMTMKQMTTASAVKQDLIISAYKPNGGLEERFKLKAGTEDGVWDFVRTHLRQLPIFVKPKDGMAEIIAERLNYLLFDRMVAFHVQRGIIVPISAAEFYAGLEQRFPSRDDMYFLSEQISEYDKKRMTVKEMLQLQLFVTDEASAIQWLKQLLTKKPQTFQEIHPQFLKEIGGWQKYEKPLELMELLEQNFICYDGKGDVPSQIHSYLSTNYKELRNLPKDGPSLRDKANDRWYVPDPNKAQDLEKLREKALLKEFEEYKTFTGRKFKSFRLEAVRAGFKRAWQERDYQTIISVSKKIPENVLQEDQKLLMWYDQAVTRMGVD</sequence>
<evidence type="ECO:0000256" key="2">
    <source>
        <dbReference type="ARBA" id="ARBA00022679"/>
    </source>
</evidence>
<accession>I3IHF4</accession>
<reference evidence="4 5" key="1">
    <citation type="journal article" date="2012" name="FEBS Lett.">
        <title>Anammox organism KSU-1 expresses a NirK-type copper-containing nitrite reductase instead of a NirS-type with cytochrome cd1.</title>
        <authorList>
            <person name="Hira D."/>
            <person name="Toh H."/>
            <person name="Migita C.T."/>
            <person name="Okubo H."/>
            <person name="Nishiyama T."/>
            <person name="Hattori M."/>
            <person name="Furukawa K."/>
            <person name="Fujii T."/>
        </authorList>
    </citation>
    <scope>NUCLEOTIDE SEQUENCE [LARGE SCALE GENOMIC DNA]</scope>
</reference>
<dbReference type="Proteomes" id="UP000002985">
    <property type="component" value="Unassembled WGS sequence"/>
</dbReference>
<protein>
    <submittedName>
        <fullName evidence="4">DNA methylase</fullName>
    </submittedName>
</protein>
<dbReference type="GO" id="GO:0003677">
    <property type="term" value="F:DNA binding"/>
    <property type="evidence" value="ECO:0007669"/>
    <property type="project" value="InterPro"/>
</dbReference>
<dbReference type="Pfam" id="PF01555">
    <property type="entry name" value="N6_N4_Mtase"/>
    <property type="match status" value="2"/>
</dbReference>
<dbReference type="eggNOG" id="COG1743">
    <property type="taxonomic scope" value="Bacteria"/>
</dbReference>
<organism evidence="4 5">
    <name type="scientific">Candidatus Jettenia caeni</name>
    <dbReference type="NCBI Taxonomy" id="247490"/>
    <lineage>
        <taxon>Bacteria</taxon>
        <taxon>Pseudomonadati</taxon>
        <taxon>Planctomycetota</taxon>
        <taxon>Candidatus Brocadiia</taxon>
        <taxon>Candidatus Brocadiales</taxon>
        <taxon>Candidatus Brocadiaceae</taxon>
        <taxon>Candidatus Jettenia</taxon>
    </lineage>
</organism>
<dbReference type="InterPro" id="IPR002941">
    <property type="entry name" value="DNA_methylase_N4/N6"/>
</dbReference>
<dbReference type="GO" id="GO:0008170">
    <property type="term" value="F:N-methyltransferase activity"/>
    <property type="evidence" value="ECO:0007669"/>
    <property type="project" value="InterPro"/>
</dbReference>
<proteinExistence type="predicted"/>
<dbReference type="STRING" id="247490.KSU1_B0292"/>
<keyword evidence="1 4" id="KW-0489">Methyltransferase</keyword>
<feature type="domain" description="DNA methylase N-4/N-6" evidence="3">
    <location>
        <begin position="111"/>
        <end position="162"/>
    </location>
</feature>
<dbReference type="AlphaFoldDB" id="I3IHF4"/>
<dbReference type="GO" id="GO:0032259">
    <property type="term" value="P:methylation"/>
    <property type="evidence" value="ECO:0007669"/>
    <property type="project" value="UniProtKB-KW"/>
</dbReference>